<comment type="caution">
    <text evidence="1">The sequence shown here is derived from an EMBL/GenBank/DDBJ whole genome shotgun (WGS) entry which is preliminary data.</text>
</comment>
<accession>A0ACB8Z6A0</accession>
<keyword evidence="2" id="KW-1185">Reference proteome</keyword>
<dbReference type="EMBL" id="CM042057">
    <property type="protein sequence ID" value="KAI3692986.1"/>
    <property type="molecule type" value="Genomic_DNA"/>
</dbReference>
<reference evidence="2" key="1">
    <citation type="journal article" date="2022" name="Mol. Ecol. Resour.">
        <title>The genomes of chicory, endive, great burdock and yacon provide insights into Asteraceae palaeo-polyploidization history and plant inulin production.</title>
        <authorList>
            <person name="Fan W."/>
            <person name="Wang S."/>
            <person name="Wang H."/>
            <person name="Wang A."/>
            <person name="Jiang F."/>
            <person name="Liu H."/>
            <person name="Zhao H."/>
            <person name="Xu D."/>
            <person name="Zhang Y."/>
        </authorList>
    </citation>
    <scope>NUCLEOTIDE SEQUENCE [LARGE SCALE GENOMIC DNA]</scope>
    <source>
        <strain evidence="2">cv. Niubang</strain>
    </source>
</reference>
<dbReference type="Proteomes" id="UP001055879">
    <property type="component" value="Linkage Group LG11"/>
</dbReference>
<organism evidence="1 2">
    <name type="scientific">Arctium lappa</name>
    <name type="common">Greater burdock</name>
    <name type="synonym">Lappa major</name>
    <dbReference type="NCBI Taxonomy" id="4217"/>
    <lineage>
        <taxon>Eukaryota</taxon>
        <taxon>Viridiplantae</taxon>
        <taxon>Streptophyta</taxon>
        <taxon>Embryophyta</taxon>
        <taxon>Tracheophyta</taxon>
        <taxon>Spermatophyta</taxon>
        <taxon>Magnoliopsida</taxon>
        <taxon>eudicotyledons</taxon>
        <taxon>Gunneridae</taxon>
        <taxon>Pentapetalae</taxon>
        <taxon>asterids</taxon>
        <taxon>campanulids</taxon>
        <taxon>Asterales</taxon>
        <taxon>Asteraceae</taxon>
        <taxon>Carduoideae</taxon>
        <taxon>Cardueae</taxon>
        <taxon>Arctiinae</taxon>
        <taxon>Arctium</taxon>
    </lineage>
</organism>
<name>A0ACB8Z6A0_ARCLA</name>
<gene>
    <name evidence="1" type="ORF">L6452_32812</name>
</gene>
<protein>
    <submittedName>
        <fullName evidence="1">Uncharacterized protein</fullName>
    </submittedName>
</protein>
<proteinExistence type="predicted"/>
<sequence>MANNTVAELVFIPAPLVDHIVSAIEIAKLLVNRDQCLSVTVLIIKLPPIATYIESLTNKSIDRISFIELKDETQPKLDSKNPMTSFNEFINSHCKYVRNVVADMIGQPGSARVAGFVIDMLCTSMIDVADEFNVPTYVYFSSSAAFLGFKLYIETLCDDQNQDVIELSNSNGEILIPTFIKPVPTKVFPSMVRTRDGVDIFLSSSRKLTTVRAIIVNTFLELETHAIESLSSDSSIPRVYTVGPLINLEGGAGKSSDDDAMRWLDDQPPASVVVLCFGSMGSFGKVQIKEIAHGLERSGHRFVWSLCRPPSDDEDPKVILWLGVPSATWPLYAEQQMNAFEMVVELGLAVEIKLDYKIDLFNPQAETVIVGADEIEGGIRRLMADETIRTKVKEMSEKSRATMADGGLSYASVGYLILDFIKNIS</sequence>
<evidence type="ECO:0000313" key="2">
    <source>
        <dbReference type="Proteomes" id="UP001055879"/>
    </source>
</evidence>
<reference evidence="1 2" key="2">
    <citation type="journal article" date="2022" name="Mol. Ecol. Resour.">
        <title>The genomes of chicory, endive, great burdock and yacon provide insights into Asteraceae paleo-polyploidization history and plant inulin production.</title>
        <authorList>
            <person name="Fan W."/>
            <person name="Wang S."/>
            <person name="Wang H."/>
            <person name="Wang A."/>
            <person name="Jiang F."/>
            <person name="Liu H."/>
            <person name="Zhao H."/>
            <person name="Xu D."/>
            <person name="Zhang Y."/>
        </authorList>
    </citation>
    <scope>NUCLEOTIDE SEQUENCE [LARGE SCALE GENOMIC DNA]</scope>
    <source>
        <strain evidence="2">cv. Niubang</strain>
    </source>
</reference>
<evidence type="ECO:0000313" key="1">
    <source>
        <dbReference type="EMBL" id="KAI3692986.1"/>
    </source>
</evidence>